<dbReference type="GO" id="GO:0005525">
    <property type="term" value="F:GTP binding"/>
    <property type="evidence" value="ECO:0007669"/>
    <property type="project" value="UniProtKB-KW"/>
</dbReference>
<dbReference type="EMBL" id="PUIO01000042">
    <property type="protein sequence ID" value="PQP20034.1"/>
    <property type="molecule type" value="Genomic_DNA"/>
</dbReference>
<dbReference type="SUPFAM" id="SSF53448">
    <property type="entry name" value="Nucleotide-diphospho-sugar transferases"/>
    <property type="match status" value="1"/>
</dbReference>
<keyword evidence="2 5" id="KW-0548">Nucleotidyltransferase</keyword>
<evidence type="ECO:0000313" key="5">
    <source>
        <dbReference type="EMBL" id="PQP20034.1"/>
    </source>
</evidence>
<name>A0A2S8IZ09_RHOOP</name>
<evidence type="ECO:0000256" key="4">
    <source>
        <dbReference type="ARBA" id="ARBA00023134"/>
    </source>
</evidence>
<dbReference type="Pfam" id="PF01983">
    <property type="entry name" value="CofC"/>
    <property type="match status" value="1"/>
</dbReference>
<dbReference type="NCBIfam" id="TIGR03552">
    <property type="entry name" value="F420_cofC"/>
    <property type="match status" value="1"/>
</dbReference>
<organism evidence="5 6">
    <name type="scientific">Rhodococcus opacus</name>
    <name type="common">Nocardia opaca</name>
    <dbReference type="NCBI Taxonomy" id="37919"/>
    <lineage>
        <taxon>Bacteria</taxon>
        <taxon>Bacillati</taxon>
        <taxon>Actinomycetota</taxon>
        <taxon>Actinomycetes</taxon>
        <taxon>Mycobacteriales</taxon>
        <taxon>Nocardiaceae</taxon>
        <taxon>Rhodococcus</taxon>
    </lineage>
</organism>
<comment type="caution">
    <text evidence="5">The sequence shown here is derived from an EMBL/GenBank/DDBJ whole genome shotgun (WGS) entry which is preliminary data.</text>
</comment>
<gene>
    <name evidence="5" type="primary">cofC</name>
    <name evidence="5" type="ORF">C5613_29270</name>
</gene>
<dbReference type="Proteomes" id="UP000239290">
    <property type="component" value="Unassembled WGS sequence"/>
</dbReference>
<sequence>MPVPASTREWSVIVPLKPWHVAKSRLAVDSQSRTALAEAFARDVLEIVAMSSYVGQLVVVSAEPTLTVPRAGKAIILRPPTTGLNAAISFGSRWVRRTRPGPVAVVPGDLPALTLPVFEDALKAATSFDRAHVPDRDGKGTTILTAADPCALSPNYGPDSARRHAVAGSHVMTGVDIRTRCDIDTIADLAHAQTLGVGKHSAEAIRNVEFCRMWGRREPRRPATI</sequence>
<keyword evidence="4" id="KW-0342">GTP-binding</keyword>
<dbReference type="InterPro" id="IPR029044">
    <property type="entry name" value="Nucleotide-diphossugar_trans"/>
</dbReference>
<dbReference type="AlphaFoldDB" id="A0A2S8IZ09"/>
<protein>
    <submittedName>
        <fullName evidence="5">2-phospho-L-lactate guanylyltransferase</fullName>
    </submittedName>
</protein>
<reference evidence="6" key="1">
    <citation type="submission" date="2018-02" db="EMBL/GenBank/DDBJ databases">
        <title>Draft genome sequencing of Rhodococcus opacus KU647198.</title>
        <authorList>
            <person name="Zheng B.-X."/>
        </authorList>
    </citation>
    <scope>NUCLEOTIDE SEQUENCE [LARGE SCALE GENOMIC DNA]</scope>
    <source>
        <strain evidence="6">04-OD7</strain>
    </source>
</reference>
<evidence type="ECO:0000256" key="2">
    <source>
        <dbReference type="ARBA" id="ARBA00022695"/>
    </source>
</evidence>
<evidence type="ECO:0000256" key="3">
    <source>
        <dbReference type="ARBA" id="ARBA00022741"/>
    </source>
</evidence>
<evidence type="ECO:0000256" key="1">
    <source>
        <dbReference type="ARBA" id="ARBA00022679"/>
    </source>
</evidence>
<keyword evidence="1 5" id="KW-0808">Transferase</keyword>
<evidence type="ECO:0000313" key="6">
    <source>
        <dbReference type="Proteomes" id="UP000239290"/>
    </source>
</evidence>
<dbReference type="InterPro" id="IPR002835">
    <property type="entry name" value="CofC"/>
</dbReference>
<accession>A0A2S8IZ09</accession>
<dbReference type="PANTHER" id="PTHR40392">
    <property type="entry name" value="2-PHOSPHO-L-LACTATE GUANYLYLTRANSFERASE"/>
    <property type="match status" value="1"/>
</dbReference>
<dbReference type="PANTHER" id="PTHR40392:SF1">
    <property type="entry name" value="2-PHOSPHO-L-LACTATE GUANYLYLTRANSFERASE"/>
    <property type="match status" value="1"/>
</dbReference>
<dbReference type="GO" id="GO:0043814">
    <property type="term" value="F:phospholactate guanylyltransferase activity"/>
    <property type="evidence" value="ECO:0007669"/>
    <property type="project" value="InterPro"/>
</dbReference>
<keyword evidence="3" id="KW-0547">Nucleotide-binding</keyword>
<dbReference type="Gene3D" id="3.90.550.10">
    <property type="entry name" value="Spore Coat Polysaccharide Biosynthesis Protein SpsA, Chain A"/>
    <property type="match status" value="1"/>
</dbReference>
<proteinExistence type="predicted"/>